<feature type="region of interest" description="Disordered" evidence="1">
    <location>
        <begin position="78"/>
        <end position="98"/>
    </location>
</feature>
<accession>A0A448YNY5</accession>
<name>A0A448YNY5_BRENA</name>
<reference evidence="2 3" key="1">
    <citation type="submission" date="2018-12" db="EMBL/GenBank/DDBJ databases">
        <authorList>
            <person name="Tiukova I."/>
            <person name="Dainat J."/>
        </authorList>
    </citation>
    <scope>NUCLEOTIDE SEQUENCE [LARGE SCALE GENOMIC DNA]</scope>
</reference>
<feature type="compositionally biased region" description="Acidic residues" evidence="1">
    <location>
        <begin position="84"/>
        <end position="97"/>
    </location>
</feature>
<dbReference type="InParanoid" id="A0A448YNY5"/>
<evidence type="ECO:0000313" key="2">
    <source>
        <dbReference type="EMBL" id="VEU22587.1"/>
    </source>
</evidence>
<protein>
    <submittedName>
        <fullName evidence="2">DEKNAAC103681</fullName>
    </submittedName>
</protein>
<dbReference type="EMBL" id="CAACVR010000023">
    <property type="protein sequence ID" value="VEU22587.1"/>
    <property type="molecule type" value="Genomic_DNA"/>
</dbReference>
<evidence type="ECO:0000256" key="1">
    <source>
        <dbReference type="SAM" id="MobiDB-lite"/>
    </source>
</evidence>
<sequence length="132" mass="15411">MSTATMSTATMSNQPMGSLIESQGQRKHRLEEFREMRKRRHVEADQVTSFDNDRILQGMDLKEESNKVTEEVARNYSAMINDGKEDEEMDDDNSSIDDYDKAMEDQWSVLRANTNIKIQEMARESMLQRLRI</sequence>
<evidence type="ECO:0000313" key="3">
    <source>
        <dbReference type="Proteomes" id="UP000290900"/>
    </source>
</evidence>
<dbReference type="AlphaFoldDB" id="A0A448YNY5"/>
<feature type="compositionally biased region" description="Polar residues" evidence="1">
    <location>
        <begin position="13"/>
        <end position="23"/>
    </location>
</feature>
<proteinExistence type="predicted"/>
<dbReference type="Proteomes" id="UP000290900">
    <property type="component" value="Unassembled WGS sequence"/>
</dbReference>
<keyword evidence="3" id="KW-1185">Reference proteome</keyword>
<organism evidence="2 3">
    <name type="scientific">Brettanomyces naardenensis</name>
    <name type="common">Yeast</name>
    <dbReference type="NCBI Taxonomy" id="13370"/>
    <lineage>
        <taxon>Eukaryota</taxon>
        <taxon>Fungi</taxon>
        <taxon>Dikarya</taxon>
        <taxon>Ascomycota</taxon>
        <taxon>Saccharomycotina</taxon>
        <taxon>Pichiomycetes</taxon>
        <taxon>Pichiales</taxon>
        <taxon>Pichiaceae</taxon>
        <taxon>Brettanomyces</taxon>
    </lineage>
</organism>
<feature type="region of interest" description="Disordered" evidence="1">
    <location>
        <begin position="1"/>
        <end position="29"/>
    </location>
</feature>
<gene>
    <name evidence="2" type="ORF">BRENAR_LOCUS3318</name>
</gene>
<feature type="compositionally biased region" description="Low complexity" evidence="1">
    <location>
        <begin position="1"/>
        <end position="12"/>
    </location>
</feature>